<feature type="region of interest" description="Disordered" evidence="1">
    <location>
        <begin position="68"/>
        <end position="174"/>
    </location>
</feature>
<gene>
    <name evidence="2" type="ORF">DAPPUDRAFT_257305</name>
</gene>
<evidence type="ECO:0000256" key="1">
    <source>
        <dbReference type="SAM" id="MobiDB-lite"/>
    </source>
</evidence>
<protein>
    <submittedName>
        <fullName evidence="2">Uncharacterized protein</fullName>
    </submittedName>
</protein>
<dbReference type="InParanoid" id="E9HDB2"/>
<keyword evidence="3" id="KW-1185">Reference proteome</keyword>
<dbReference type="KEGG" id="dpx:DAPPUDRAFT_257305"/>
<evidence type="ECO:0000313" key="2">
    <source>
        <dbReference type="EMBL" id="EFX70279.1"/>
    </source>
</evidence>
<dbReference type="HOGENOM" id="CLU_1116706_0_0_1"/>
<feature type="compositionally biased region" description="Polar residues" evidence="1">
    <location>
        <begin position="68"/>
        <end position="78"/>
    </location>
</feature>
<name>E9HDB2_DAPPU</name>
<evidence type="ECO:0000313" key="3">
    <source>
        <dbReference type="Proteomes" id="UP000000305"/>
    </source>
</evidence>
<accession>E9HDB2</accession>
<feature type="compositionally biased region" description="Basic and acidic residues" evidence="1">
    <location>
        <begin position="80"/>
        <end position="138"/>
    </location>
</feature>
<reference evidence="2 3" key="1">
    <citation type="journal article" date="2011" name="Science">
        <title>The ecoresponsive genome of Daphnia pulex.</title>
        <authorList>
            <person name="Colbourne J.K."/>
            <person name="Pfrender M.E."/>
            <person name="Gilbert D."/>
            <person name="Thomas W.K."/>
            <person name="Tucker A."/>
            <person name="Oakley T.H."/>
            <person name="Tokishita S."/>
            <person name="Aerts A."/>
            <person name="Arnold G.J."/>
            <person name="Basu M.K."/>
            <person name="Bauer D.J."/>
            <person name="Caceres C.E."/>
            <person name="Carmel L."/>
            <person name="Casola C."/>
            <person name="Choi J.H."/>
            <person name="Detter J.C."/>
            <person name="Dong Q."/>
            <person name="Dusheyko S."/>
            <person name="Eads B.D."/>
            <person name="Frohlich T."/>
            <person name="Geiler-Samerotte K.A."/>
            <person name="Gerlach D."/>
            <person name="Hatcher P."/>
            <person name="Jogdeo S."/>
            <person name="Krijgsveld J."/>
            <person name="Kriventseva E.V."/>
            <person name="Kultz D."/>
            <person name="Laforsch C."/>
            <person name="Lindquist E."/>
            <person name="Lopez J."/>
            <person name="Manak J.R."/>
            <person name="Muller J."/>
            <person name="Pangilinan J."/>
            <person name="Patwardhan R.P."/>
            <person name="Pitluck S."/>
            <person name="Pritham E.J."/>
            <person name="Rechtsteiner A."/>
            <person name="Rho M."/>
            <person name="Rogozin I.B."/>
            <person name="Sakarya O."/>
            <person name="Salamov A."/>
            <person name="Schaack S."/>
            <person name="Shapiro H."/>
            <person name="Shiga Y."/>
            <person name="Skalitzky C."/>
            <person name="Smith Z."/>
            <person name="Souvorov A."/>
            <person name="Sung W."/>
            <person name="Tang Z."/>
            <person name="Tsuchiya D."/>
            <person name="Tu H."/>
            <person name="Vos H."/>
            <person name="Wang M."/>
            <person name="Wolf Y.I."/>
            <person name="Yamagata H."/>
            <person name="Yamada T."/>
            <person name="Ye Y."/>
            <person name="Shaw J.R."/>
            <person name="Andrews J."/>
            <person name="Crease T.J."/>
            <person name="Tang H."/>
            <person name="Lucas S.M."/>
            <person name="Robertson H.M."/>
            <person name="Bork P."/>
            <person name="Koonin E.V."/>
            <person name="Zdobnov E.M."/>
            <person name="Grigoriev I.V."/>
            <person name="Lynch M."/>
            <person name="Boore J.L."/>
        </authorList>
    </citation>
    <scope>NUCLEOTIDE SEQUENCE [LARGE SCALE GENOMIC DNA]</scope>
</reference>
<proteinExistence type="predicted"/>
<feature type="region of interest" description="Disordered" evidence="1">
    <location>
        <begin position="187"/>
        <end position="234"/>
    </location>
</feature>
<dbReference type="AlphaFoldDB" id="E9HDB2"/>
<sequence length="249" mass="27857">MSYPTEFRVKPGNVVLKFEFPCGGSLCKQVTPEYEEKFLTDPDFKAALIAKATTYFEQAKTAGSLVATHSTAGEQASSGDEARDREARDREARDREARDREERDERKWAEKEKEWADKAKEWAEQEKEWAKNERHSADGDENNDEVVLVDSNEETQAEVKITNSDSSGGPTCSRKIGAASRVAVRGGEIVVEPKHVEKRGLKRKRQAGKSQSDKKRPTATDASDEDAKAATLENLSKKKKLLRKLITPS</sequence>
<dbReference type="Proteomes" id="UP000000305">
    <property type="component" value="Unassembled WGS sequence"/>
</dbReference>
<dbReference type="EMBL" id="GL732623">
    <property type="protein sequence ID" value="EFX70279.1"/>
    <property type="molecule type" value="Genomic_DNA"/>
</dbReference>
<feature type="compositionally biased region" description="Polar residues" evidence="1">
    <location>
        <begin position="161"/>
        <end position="170"/>
    </location>
</feature>
<organism evidence="2 3">
    <name type="scientific">Daphnia pulex</name>
    <name type="common">Water flea</name>
    <dbReference type="NCBI Taxonomy" id="6669"/>
    <lineage>
        <taxon>Eukaryota</taxon>
        <taxon>Metazoa</taxon>
        <taxon>Ecdysozoa</taxon>
        <taxon>Arthropoda</taxon>
        <taxon>Crustacea</taxon>
        <taxon>Branchiopoda</taxon>
        <taxon>Diplostraca</taxon>
        <taxon>Cladocera</taxon>
        <taxon>Anomopoda</taxon>
        <taxon>Daphniidae</taxon>
        <taxon>Daphnia</taxon>
    </lineage>
</organism>